<dbReference type="GO" id="GO:0006829">
    <property type="term" value="P:zinc ion transport"/>
    <property type="evidence" value="ECO:0007669"/>
    <property type="project" value="UniProtKB-KW"/>
</dbReference>
<dbReference type="GO" id="GO:0046872">
    <property type="term" value="F:metal ion binding"/>
    <property type="evidence" value="ECO:0007669"/>
    <property type="project" value="InterPro"/>
</dbReference>
<protein>
    <recommendedName>
        <fullName evidence="2">High-affinity zinc uptake system protein ZnuA</fullName>
    </recommendedName>
</protein>
<dbReference type="OrthoDB" id="7346865at2"/>
<gene>
    <name evidence="8" type="primary">znuA</name>
    <name evidence="8" type="ORF">ROA7745_00053</name>
</gene>
<dbReference type="PANTHER" id="PTHR42953:SF3">
    <property type="entry name" value="HIGH-AFFINITY ZINC UPTAKE SYSTEM PROTEIN ZNUA"/>
    <property type="match status" value="1"/>
</dbReference>
<evidence type="ECO:0000313" key="9">
    <source>
        <dbReference type="Proteomes" id="UP000193224"/>
    </source>
</evidence>
<dbReference type="Gene3D" id="3.40.50.1980">
    <property type="entry name" value="Nitrogenase molybdenum iron protein domain"/>
    <property type="match status" value="2"/>
</dbReference>
<comment type="similarity">
    <text evidence="1">Belongs to the bacterial solute-binding protein 9 family.</text>
</comment>
<sequence length="318" mass="34104">MRPTIIPAMFLSASIAQAEVPHVAVDIAPVHSLVAQVMKGAGTPDLIMRPGASPHHYALRPSEAAALSEADLVVWMGEGLTPWLGSTIDKLSGEARSIELLEADGTRLLPFREGIGFDLGDHDDEAEHDNHDEHNDDEHGDHEAHDHAGDVDPHAWLDPQNARHWLTLIAAELSELDPENATLYQTNASHGADQIMAVEQEIAARLAALEEVPFLLQHDAYHYFEEAFDIPAAAAISLGDAARPGPARIAALRDLIAAHGITCVLTEPQFDPKLATSLVTDNLQTGILDPMGSAYEPGAELYASLMLGLADGFAACSR</sequence>
<keyword evidence="9" id="KW-1185">Reference proteome</keyword>
<evidence type="ECO:0000256" key="4">
    <source>
        <dbReference type="ARBA" id="ARBA00022729"/>
    </source>
</evidence>
<dbReference type="PANTHER" id="PTHR42953">
    <property type="entry name" value="HIGH-AFFINITY ZINC UPTAKE SYSTEM PROTEIN ZNUA-RELATED"/>
    <property type="match status" value="1"/>
</dbReference>
<evidence type="ECO:0000256" key="6">
    <source>
        <dbReference type="SAM" id="MobiDB-lite"/>
    </source>
</evidence>
<evidence type="ECO:0000256" key="1">
    <source>
        <dbReference type="ARBA" id="ARBA00011028"/>
    </source>
</evidence>
<proteinExistence type="inferred from homology"/>
<organism evidence="8 9">
    <name type="scientific">Roseovarius aestuarii</name>
    <dbReference type="NCBI Taxonomy" id="475083"/>
    <lineage>
        <taxon>Bacteria</taxon>
        <taxon>Pseudomonadati</taxon>
        <taxon>Pseudomonadota</taxon>
        <taxon>Alphaproteobacteria</taxon>
        <taxon>Rhodobacterales</taxon>
        <taxon>Roseobacteraceae</taxon>
        <taxon>Roseovarius</taxon>
    </lineage>
</organism>
<keyword evidence="5" id="KW-0862">Zinc</keyword>
<evidence type="ECO:0000256" key="3">
    <source>
        <dbReference type="ARBA" id="ARBA00022448"/>
    </source>
</evidence>
<dbReference type="Pfam" id="PF01297">
    <property type="entry name" value="ZnuA"/>
    <property type="match status" value="1"/>
</dbReference>
<reference evidence="8 9" key="1">
    <citation type="submission" date="2017-03" db="EMBL/GenBank/DDBJ databases">
        <authorList>
            <person name="Afonso C.L."/>
            <person name="Miller P.J."/>
            <person name="Scott M.A."/>
            <person name="Spackman E."/>
            <person name="Goraichik I."/>
            <person name="Dimitrov K.M."/>
            <person name="Suarez D.L."/>
            <person name="Swayne D.E."/>
        </authorList>
    </citation>
    <scope>NUCLEOTIDE SEQUENCE [LARGE SCALE GENOMIC DNA]</scope>
    <source>
        <strain evidence="8 9">CECT 7745</strain>
    </source>
</reference>
<keyword evidence="3" id="KW-0813">Transport</keyword>
<evidence type="ECO:0000256" key="2">
    <source>
        <dbReference type="ARBA" id="ARBA00015915"/>
    </source>
</evidence>
<dbReference type="InterPro" id="IPR006127">
    <property type="entry name" value="ZnuA-like"/>
</dbReference>
<dbReference type="SUPFAM" id="SSF53807">
    <property type="entry name" value="Helical backbone' metal receptor"/>
    <property type="match status" value="1"/>
</dbReference>
<feature type="compositionally biased region" description="Basic and acidic residues" evidence="6">
    <location>
        <begin position="128"/>
        <end position="155"/>
    </location>
</feature>
<accession>A0A1X7BL05</accession>
<dbReference type="EMBL" id="FWXB01000001">
    <property type="protein sequence ID" value="SMC10250.1"/>
    <property type="molecule type" value="Genomic_DNA"/>
</dbReference>
<keyword evidence="5" id="KW-0406">Ion transport</keyword>
<feature type="signal peptide" evidence="7">
    <location>
        <begin position="1"/>
        <end position="18"/>
    </location>
</feature>
<evidence type="ECO:0000256" key="7">
    <source>
        <dbReference type="SAM" id="SignalP"/>
    </source>
</evidence>
<dbReference type="RefSeq" id="WP_085798242.1">
    <property type="nucleotide sequence ID" value="NZ_FWXB01000001.1"/>
</dbReference>
<keyword evidence="5" id="KW-0864">Zinc transport</keyword>
<evidence type="ECO:0000313" key="8">
    <source>
        <dbReference type="EMBL" id="SMC10250.1"/>
    </source>
</evidence>
<feature type="region of interest" description="Disordered" evidence="6">
    <location>
        <begin position="119"/>
        <end position="156"/>
    </location>
</feature>
<dbReference type="AlphaFoldDB" id="A0A1X7BL05"/>
<dbReference type="InterPro" id="IPR050492">
    <property type="entry name" value="Bact_metal-bind_prot9"/>
</dbReference>
<name>A0A1X7BL05_9RHOB</name>
<feature type="chain" id="PRO_5013185775" description="High-affinity zinc uptake system protein ZnuA" evidence="7">
    <location>
        <begin position="19"/>
        <end position="318"/>
    </location>
</feature>
<keyword evidence="4 7" id="KW-0732">Signal</keyword>
<dbReference type="Proteomes" id="UP000193224">
    <property type="component" value="Unassembled WGS sequence"/>
</dbReference>
<evidence type="ECO:0000256" key="5">
    <source>
        <dbReference type="ARBA" id="ARBA00022906"/>
    </source>
</evidence>